<name>A0A1G6Y2Z9_9BACT</name>
<feature type="transmembrane region" description="Helical" evidence="1">
    <location>
        <begin position="85"/>
        <end position="104"/>
    </location>
</feature>
<dbReference type="EMBL" id="FNAN01000002">
    <property type="protein sequence ID" value="SDD83976.1"/>
    <property type="molecule type" value="Genomic_DNA"/>
</dbReference>
<accession>A0A1G6Y2Z9</accession>
<dbReference type="Proteomes" id="UP000198748">
    <property type="component" value="Unassembled WGS sequence"/>
</dbReference>
<keyword evidence="1" id="KW-1133">Transmembrane helix</keyword>
<evidence type="ECO:0000256" key="1">
    <source>
        <dbReference type="SAM" id="Phobius"/>
    </source>
</evidence>
<keyword evidence="1" id="KW-0812">Transmembrane</keyword>
<gene>
    <name evidence="2" type="ORF">SAMN04487996_102316</name>
</gene>
<feature type="transmembrane region" description="Helical" evidence="1">
    <location>
        <begin position="135"/>
        <end position="154"/>
    </location>
</feature>
<feature type="transmembrane region" description="Helical" evidence="1">
    <location>
        <begin position="60"/>
        <end position="78"/>
    </location>
</feature>
<evidence type="ECO:0000313" key="2">
    <source>
        <dbReference type="EMBL" id="SDD83976.1"/>
    </source>
</evidence>
<evidence type="ECO:0008006" key="4">
    <source>
        <dbReference type="Google" id="ProtNLM"/>
    </source>
</evidence>
<dbReference type="AlphaFoldDB" id="A0A1G6Y2Z9"/>
<keyword evidence="3" id="KW-1185">Reference proteome</keyword>
<evidence type="ECO:0000313" key="3">
    <source>
        <dbReference type="Proteomes" id="UP000198748"/>
    </source>
</evidence>
<organism evidence="2 3">
    <name type="scientific">Dyadobacter soli</name>
    <dbReference type="NCBI Taxonomy" id="659014"/>
    <lineage>
        <taxon>Bacteria</taxon>
        <taxon>Pseudomonadati</taxon>
        <taxon>Bacteroidota</taxon>
        <taxon>Cytophagia</taxon>
        <taxon>Cytophagales</taxon>
        <taxon>Spirosomataceae</taxon>
        <taxon>Dyadobacter</taxon>
    </lineage>
</organism>
<keyword evidence="1" id="KW-0472">Membrane</keyword>
<dbReference type="OrthoDB" id="663522at2"/>
<dbReference type="STRING" id="659014.SAMN04487996_102316"/>
<sequence>MTKSFPNILHILASIAFITIIGAAFYEHAAVVPMWSAAPPRSLSMFQGEYGLQAVNFWKPVHPVAVLLLAAALITNWQKPNRKQLLIVVGGYLLILAITAVYFVPELLAITGSAYSAAVNGDLAERAQTWEKLSLVRLSGLLVLAVILLHGLTVKQTEQ</sequence>
<feature type="transmembrane region" description="Helical" evidence="1">
    <location>
        <begin position="7"/>
        <end position="26"/>
    </location>
</feature>
<reference evidence="3" key="1">
    <citation type="submission" date="2016-10" db="EMBL/GenBank/DDBJ databases">
        <authorList>
            <person name="Varghese N."/>
            <person name="Submissions S."/>
        </authorList>
    </citation>
    <scope>NUCLEOTIDE SEQUENCE [LARGE SCALE GENOMIC DNA]</scope>
    <source>
        <strain evidence="3">DSM 25329</strain>
    </source>
</reference>
<proteinExistence type="predicted"/>
<dbReference type="RefSeq" id="WP_090146859.1">
    <property type="nucleotide sequence ID" value="NZ_FNAN01000002.1"/>
</dbReference>
<protein>
    <recommendedName>
        <fullName evidence="4">DUF1772 domain-containing protein</fullName>
    </recommendedName>
</protein>